<comment type="caution">
    <text evidence="6">The sequence shown here is derived from an EMBL/GenBank/DDBJ whole genome shotgun (WGS) entry which is preliminary data.</text>
</comment>
<name>A0ABW4ZKE0_9SPHI</name>
<evidence type="ECO:0000256" key="1">
    <source>
        <dbReference type="ARBA" id="ARBA00022485"/>
    </source>
</evidence>
<dbReference type="Pfam" id="PF12831">
    <property type="entry name" value="FAD_oxidored"/>
    <property type="match status" value="1"/>
</dbReference>
<evidence type="ECO:0000256" key="4">
    <source>
        <dbReference type="ARBA" id="ARBA00023004"/>
    </source>
</evidence>
<evidence type="ECO:0000313" key="6">
    <source>
        <dbReference type="EMBL" id="MFD2162220.1"/>
    </source>
</evidence>
<dbReference type="PANTHER" id="PTHR43498:SF1">
    <property type="entry name" value="COB--COM HETERODISULFIDE REDUCTASE IRON-SULFUR SUBUNIT A"/>
    <property type="match status" value="1"/>
</dbReference>
<keyword evidence="7" id="KW-1185">Reference proteome</keyword>
<evidence type="ECO:0000256" key="5">
    <source>
        <dbReference type="ARBA" id="ARBA00023014"/>
    </source>
</evidence>
<keyword evidence="2" id="KW-0479">Metal-binding</keyword>
<keyword evidence="1" id="KW-0004">4Fe-4S</keyword>
<gene>
    <name evidence="6" type="ORF">ACFSJU_07435</name>
</gene>
<dbReference type="RefSeq" id="WP_255897715.1">
    <property type="nucleotide sequence ID" value="NZ_JAFMZO010000001.1"/>
</dbReference>
<keyword evidence="3" id="KW-0560">Oxidoreductase</keyword>
<evidence type="ECO:0000256" key="3">
    <source>
        <dbReference type="ARBA" id="ARBA00023002"/>
    </source>
</evidence>
<dbReference type="InterPro" id="IPR036188">
    <property type="entry name" value="FAD/NAD-bd_sf"/>
</dbReference>
<dbReference type="Gene3D" id="2.60.120.260">
    <property type="entry name" value="Galactose-binding domain-like"/>
    <property type="match status" value="1"/>
</dbReference>
<dbReference type="Gene3D" id="3.50.50.60">
    <property type="entry name" value="FAD/NAD(P)-binding domain"/>
    <property type="match status" value="1"/>
</dbReference>
<evidence type="ECO:0000313" key="7">
    <source>
        <dbReference type="Proteomes" id="UP001597387"/>
    </source>
</evidence>
<dbReference type="InterPro" id="IPR039650">
    <property type="entry name" value="HdrA-like"/>
</dbReference>
<dbReference type="SUPFAM" id="SSF49785">
    <property type="entry name" value="Galactose-binding domain-like"/>
    <property type="match status" value="1"/>
</dbReference>
<evidence type="ECO:0000256" key="2">
    <source>
        <dbReference type="ARBA" id="ARBA00022723"/>
    </source>
</evidence>
<keyword evidence="4" id="KW-0408">Iron</keyword>
<dbReference type="EMBL" id="JBHUHZ010000001">
    <property type="protein sequence ID" value="MFD2162220.1"/>
    <property type="molecule type" value="Genomic_DNA"/>
</dbReference>
<sequence length="763" mass="85902">MHKKTEQYDLVIIGGGLAGFCAAIAAARLGRKTCIVQNRPVFGGNSSSEIRVTPHGACAFHAYARETGIISELLIEERAQNHEAIFENGWTNSVWDMTLYNMAQSTKNLTIHVNTDVYDVIMKDKRHIKAVTARQLNAEKELTIEASIFIDASGDGIVANIAGCEYRLGSEGKDEFNEPHAPEVASKDVMGSSIHFKTKDVGRPTAFKAPDWAMKYDDASFFYKQGRLPKEERGGYWWIEIGIPYDTISDNEEIRHELTRHALGVWDWMKNKDPKMKELSKNYALDWIGQVPGKRESRRIMGQYLMTEHDPQNCTVFEDEIAFGGWFIDLHTPGGLLAQNSEPASNENYSTFSEYAIKSYAGPYGIPLRSLISKDVDNLMMAGRNISVTHAALGTVRVMNTTALLGQAAGTAAAIALQKNVAVSDAPKLLIKTIQQQLLRDGCFFPNYKNVDEKDLALGATLAASSEALLYGAGPESKGAHEGLHIWRDQPQYLQEKLENRRGQLIAIGSSNIEKIEVFLVNTSEAEQRVACQIRLADHIWDYRACELPTLAEGELIVPPGGNWVAWEVNLKDAPVGRYIRFDLLPNPKVEWKNAGRIESGQMAMYQISPTKMRRFGNGQTLSFKIHPAQPCYGPQNVISGVTRPHQFTNLWKSDPNLPLTQWLQLSWPKAQLIKEVELTFPGHLLREYHAYDPFYRDPQCPKDYSIQGYFDGAWNTIFEVKENYHRHRKHHLEKPISTNQIRICVHSTNGDPSAQIFEVRCY</sequence>
<dbReference type="SUPFAM" id="SSF51905">
    <property type="entry name" value="FAD/NAD(P)-binding domain"/>
    <property type="match status" value="1"/>
</dbReference>
<accession>A0ABW4ZKE0</accession>
<dbReference type="PANTHER" id="PTHR43498">
    <property type="entry name" value="FERREDOXIN:COB-COM HETERODISULFIDE REDUCTASE SUBUNIT A"/>
    <property type="match status" value="1"/>
</dbReference>
<protein>
    <submittedName>
        <fullName evidence="6">FAD-dependent oxidoreductase</fullName>
    </submittedName>
</protein>
<organism evidence="6 7">
    <name type="scientific">Paradesertivirga mongoliensis</name>
    <dbReference type="NCBI Taxonomy" id="2100740"/>
    <lineage>
        <taxon>Bacteria</taxon>
        <taxon>Pseudomonadati</taxon>
        <taxon>Bacteroidota</taxon>
        <taxon>Sphingobacteriia</taxon>
        <taxon>Sphingobacteriales</taxon>
        <taxon>Sphingobacteriaceae</taxon>
        <taxon>Paradesertivirga</taxon>
    </lineage>
</organism>
<reference evidence="7" key="1">
    <citation type="journal article" date="2019" name="Int. J. Syst. Evol. Microbiol.">
        <title>The Global Catalogue of Microorganisms (GCM) 10K type strain sequencing project: providing services to taxonomists for standard genome sequencing and annotation.</title>
        <authorList>
            <consortium name="The Broad Institute Genomics Platform"/>
            <consortium name="The Broad Institute Genome Sequencing Center for Infectious Disease"/>
            <person name="Wu L."/>
            <person name="Ma J."/>
        </authorList>
    </citation>
    <scope>NUCLEOTIDE SEQUENCE [LARGE SCALE GENOMIC DNA]</scope>
    <source>
        <strain evidence="7">KCTC 42217</strain>
    </source>
</reference>
<proteinExistence type="predicted"/>
<dbReference type="Proteomes" id="UP001597387">
    <property type="component" value="Unassembled WGS sequence"/>
</dbReference>
<keyword evidence="5" id="KW-0411">Iron-sulfur</keyword>
<dbReference type="InterPro" id="IPR008979">
    <property type="entry name" value="Galactose-bd-like_sf"/>
</dbReference>